<dbReference type="AlphaFoldDB" id="A0A804I1D4"/>
<dbReference type="InterPro" id="IPR006016">
    <property type="entry name" value="UspA"/>
</dbReference>
<gene>
    <name evidence="2" type="ORF">GSMUA_65700.1</name>
</gene>
<dbReference type="PANTHER" id="PTHR31964:SF124">
    <property type="entry name" value="ADENINE NUCLEOTIDE ALPHA HYDROLASES-LIKE SUPERFAMILY PROTEIN"/>
    <property type="match status" value="1"/>
</dbReference>
<keyword evidence="4" id="KW-1185">Reference proteome</keyword>
<dbReference type="InterPro" id="IPR014729">
    <property type="entry name" value="Rossmann-like_a/b/a_fold"/>
</dbReference>
<dbReference type="PRINTS" id="PR01438">
    <property type="entry name" value="UNVRSLSTRESS"/>
</dbReference>
<evidence type="ECO:0000313" key="3">
    <source>
        <dbReference type="EnsemblPlants" id="Ma02_p10680.1"/>
    </source>
</evidence>
<protein>
    <submittedName>
        <fullName evidence="2">(wild Malaysian banana) hypothetical protein</fullName>
    </submittedName>
</protein>
<dbReference type="Proteomes" id="UP000012960">
    <property type="component" value="Unplaced"/>
</dbReference>
<dbReference type="Gene3D" id="3.40.50.620">
    <property type="entry name" value="HUPs"/>
    <property type="match status" value="1"/>
</dbReference>
<feature type="domain" description="UspA" evidence="1">
    <location>
        <begin position="90"/>
        <end position="180"/>
    </location>
</feature>
<dbReference type="FunCoup" id="A0A804I1D4">
    <property type="interactions" value="81"/>
</dbReference>
<name>A0A804I1D4_MUSAM</name>
<organism evidence="3 4">
    <name type="scientific">Musa acuminata subsp. malaccensis</name>
    <name type="common">Wild banana</name>
    <name type="synonym">Musa malaccensis</name>
    <dbReference type="NCBI Taxonomy" id="214687"/>
    <lineage>
        <taxon>Eukaryota</taxon>
        <taxon>Viridiplantae</taxon>
        <taxon>Streptophyta</taxon>
        <taxon>Embryophyta</taxon>
        <taxon>Tracheophyta</taxon>
        <taxon>Spermatophyta</taxon>
        <taxon>Magnoliopsida</taxon>
        <taxon>Liliopsida</taxon>
        <taxon>Zingiberales</taxon>
        <taxon>Musaceae</taxon>
        <taxon>Musa</taxon>
    </lineage>
</organism>
<reference evidence="3" key="2">
    <citation type="submission" date="2021-05" db="UniProtKB">
        <authorList>
            <consortium name="EnsemblPlants"/>
        </authorList>
    </citation>
    <scope>IDENTIFICATION</scope>
    <source>
        <strain evidence="3">subsp. malaccensis</strain>
    </source>
</reference>
<reference evidence="2" key="1">
    <citation type="submission" date="2021-03" db="EMBL/GenBank/DDBJ databases">
        <authorList>
            <consortium name="Genoscope - CEA"/>
            <person name="William W."/>
        </authorList>
    </citation>
    <scope>NUCLEOTIDE SEQUENCE</scope>
    <source>
        <strain evidence="2">Doubled-haploid Pahang</strain>
    </source>
</reference>
<accession>A0A804I1D4</accession>
<dbReference type="InParanoid" id="A0A804I1D4"/>
<evidence type="ECO:0000313" key="2">
    <source>
        <dbReference type="EMBL" id="CAG1861676.1"/>
    </source>
</evidence>
<dbReference type="InterPro" id="IPR006015">
    <property type="entry name" value="Universal_stress_UspA"/>
</dbReference>
<dbReference type="EMBL" id="HG996467">
    <property type="protein sequence ID" value="CAG1861676.1"/>
    <property type="molecule type" value="Genomic_DNA"/>
</dbReference>
<dbReference type="PANTHER" id="PTHR31964">
    <property type="entry name" value="ADENINE NUCLEOTIDE ALPHA HYDROLASES-LIKE SUPERFAMILY PROTEIN"/>
    <property type="match status" value="1"/>
</dbReference>
<dbReference type="Gramene" id="Ma02_t10680.1">
    <property type="protein sequence ID" value="Ma02_p10680.1"/>
    <property type="gene ID" value="Ma02_g10680"/>
</dbReference>
<dbReference type="CDD" id="cd23659">
    <property type="entry name" value="USP_At3g01520-like"/>
    <property type="match status" value="1"/>
</dbReference>
<dbReference type="OMA" id="SHHFAAF"/>
<proteinExistence type="predicted"/>
<dbReference type="EnsemblPlants" id="Ma02_t10680.1">
    <property type="protein sequence ID" value="Ma02_p10680.1"/>
    <property type="gene ID" value="Ma02_g10680"/>
</dbReference>
<dbReference type="SUPFAM" id="SSF52402">
    <property type="entry name" value="Adenine nucleotide alpha hydrolases-like"/>
    <property type="match status" value="1"/>
</dbReference>
<evidence type="ECO:0000313" key="4">
    <source>
        <dbReference type="Proteomes" id="UP000012960"/>
    </source>
</evidence>
<dbReference type="Pfam" id="PF00582">
    <property type="entry name" value="Usp"/>
    <property type="match status" value="1"/>
</dbReference>
<sequence>MADGGGEDKKMKVLVAVEETEGSLYALSWALDNLFTSASDVPDKTESLGRLVLIHAQQPLQHFMHPVGPCMTDPHHRSFSVLFAVYATSSVIDSVRRAQEQNSRNLLERATQVCRSKLVEAEMVIVDGDPKEMICQFAEQMQADLLVVGSRGLSKIRRAILGSVSGYCAHHATCPVLIVKPPKGNHP</sequence>
<evidence type="ECO:0000259" key="1">
    <source>
        <dbReference type="Pfam" id="PF00582"/>
    </source>
</evidence>